<comment type="catalytic activity">
    <reaction evidence="2">
        <text>oxidized coenzyme F420-(gamma-L-Glu)(n) + a quinol + H(+) = reduced coenzyme F420-(gamma-L-Glu)(n) + a quinone</text>
        <dbReference type="Rhea" id="RHEA:39663"/>
        <dbReference type="Rhea" id="RHEA-COMP:12939"/>
        <dbReference type="Rhea" id="RHEA-COMP:14378"/>
        <dbReference type="ChEBI" id="CHEBI:15378"/>
        <dbReference type="ChEBI" id="CHEBI:24646"/>
        <dbReference type="ChEBI" id="CHEBI:132124"/>
        <dbReference type="ChEBI" id="CHEBI:133980"/>
        <dbReference type="ChEBI" id="CHEBI:139511"/>
    </reaction>
</comment>
<dbReference type="InterPro" id="IPR012349">
    <property type="entry name" value="Split_barrel_FMN-bd"/>
</dbReference>
<dbReference type="Proteomes" id="UP000004816">
    <property type="component" value="Unassembled WGS sequence"/>
</dbReference>
<dbReference type="NCBIfam" id="TIGR00026">
    <property type="entry name" value="hi_GC_TIGR00026"/>
    <property type="match status" value="1"/>
</dbReference>
<dbReference type="Gene3D" id="2.30.110.10">
    <property type="entry name" value="Electron Transport, Fmn-binding Protein, Chain A"/>
    <property type="match status" value="1"/>
</dbReference>
<accession>E5XUY7</accession>
<evidence type="ECO:0000313" key="4">
    <source>
        <dbReference type="EMBL" id="EFV11823.1"/>
    </source>
</evidence>
<dbReference type="Pfam" id="PF04075">
    <property type="entry name" value="F420H2_quin_red"/>
    <property type="match status" value="1"/>
</dbReference>
<gene>
    <name evidence="4" type="ORF">HMPREF9336_03309</name>
</gene>
<dbReference type="InterPro" id="IPR032371">
    <property type="entry name" value="DUF4873"/>
</dbReference>
<comment type="similarity">
    <text evidence="1">Belongs to the F420H(2)-dependent quinone reductase family.</text>
</comment>
<dbReference type="InterPro" id="IPR004378">
    <property type="entry name" value="F420H2_quin_Rdtase"/>
</dbReference>
<feature type="domain" description="DUF4873" evidence="3">
    <location>
        <begin position="14"/>
        <end position="103"/>
    </location>
</feature>
<dbReference type="STRING" id="679197.HMPREF9336_03309"/>
<evidence type="ECO:0000256" key="1">
    <source>
        <dbReference type="ARBA" id="ARBA00008710"/>
    </source>
</evidence>
<dbReference type="PANTHER" id="PTHR39428:SF1">
    <property type="entry name" value="F420H(2)-DEPENDENT QUINONE REDUCTASE RV1261C"/>
    <property type="match status" value="1"/>
</dbReference>
<keyword evidence="5" id="KW-1185">Reference proteome</keyword>
<sequence length="279" mass="30681">MQLETTPADRHERSDYLGPAVLVTNNRQFPVEVELRGFFQPIDGSYRWHGWVRADEASSAAIGPNKQLCSVRTEHGESAAKLDEADPWGRRRLLGTGAPPFPVVTSLEDADLAAQASLAALGKTETHPSRLSRGKTMPFDAYFKLANHGHRVLLKLTGGLIGRSIIGVPIVELTTTGRKSGQSHTVLLNSPVQNGKNWLVVASKGGSSTHPAWYLNLTANPNVLINRPGKTPQKAKATVVNGEERERLWPRVVKNFRQYGSYAKRTSREIPLVWIEPIG</sequence>
<protein>
    <submittedName>
        <fullName evidence="4">Deazaflavin-dependent nitroreductase</fullName>
    </submittedName>
</protein>
<evidence type="ECO:0000256" key="2">
    <source>
        <dbReference type="ARBA" id="ARBA00049106"/>
    </source>
</evidence>
<evidence type="ECO:0000259" key="3">
    <source>
        <dbReference type="Pfam" id="PF16170"/>
    </source>
</evidence>
<proteinExistence type="inferred from homology"/>
<dbReference type="GO" id="GO:0005886">
    <property type="term" value="C:plasma membrane"/>
    <property type="evidence" value="ECO:0007669"/>
    <property type="project" value="TreeGrafter"/>
</dbReference>
<dbReference type="eggNOG" id="COG2072">
    <property type="taxonomic scope" value="Bacteria"/>
</dbReference>
<dbReference type="GO" id="GO:0070967">
    <property type="term" value="F:coenzyme F420 binding"/>
    <property type="evidence" value="ECO:0007669"/>
    <property type="project" value="TreeGrafter"/>
</dbReference>
<organism evidence="4 5">
    <name type="scientific">Segniliparus rugosus (strain ATCC BAA-974 / DSM 45345 / CCUG 50838 / CIP 108380 / JCM 13579 / CDC 945)</name>
    <dbReference type="NCBI Taxonomy" id="679197"/>
    <lineage>
        <taxon>Bacteria</taxon>
        <taxon>Bacillati</taxon>
        <taxon>Actinomycetota</taxon>
        <taxon>Actinomycetes</taxon>
        <taxon>Mycobacteriales</taxon>
        <taxon>Segniliparaceae</taxon>
        <taxon>Segniliparus</taxon>
    </lineage>
</organism>
<dbReference type="PANTHER" id="PTHR39428">
    <property type="entry name" value="F420H(2)-DEPENDENT QUINONE REDUCTASE RV1261C"/>
    <property type="match status" value="1"/>
</dbReference>
<dbReference type="EMBL" id="ACZI02000001">
    <property type="protein sequence ID" value="EFV11823.1"/>
    <property type="molecule type" value="Genomic_DNA"/>
</dbReference>
<reference evidence="4 5" key="1">
    <citation type="journal article" date="2011" name="Stand. Genomic Sci.">
        <title>High quality draft genome sequence of Segniliparus rugosus CDC 945(T)= (ATCC BAA-974(T)).</title>
        <authorList>
            <person name="Earl A.M."/>
            <person name="Desjardins C.A."/>
            <person name="Fitzgerald M.G."/>
            <person name="Arachchi H.M."/>
            <person name="Zeng Q."/>
            <person name="Mehta T."/>
            <person name="Griggs A."/>
            <person name="Birren B.W."/>
            <person name="Toney N.C."/>
            <person name="Carr J."/>
            <person name="Posey J."/>
            <person name="Butler W.R."/>
        </authorList>
    </citation>
    <scope>NUCLEOTIDE SEQUENCE [LARGE SCALE GENOMIC DNA]</scope>
    <source>
        <strain evidence="5">ATCC BAA-974 / DSM 45345 / CCUG 50838 / CIP 108380 / JCM 13579 / CDC 945</strain>
    </source>
</reference>
<dbReference type="GO" id="GO:0016491">
    <property type="term" value="F:oxidoreductase activity"/>
    <property type="evidence" value="ECO:0007669"/>
    <property type="project" value="InterPro"/>
</dbReference>
<dbReference type="HOGENOM" id="CLU_997126_0_0_11"/>
<name>E5XUY7_SEGRC</name>
<dbReference type="eggNOG" id="COG3832">
    <property type="taxonomic scope" value="Bacteria"/>
</dbReference>
<dbReference type="RefSeq" id="WP_007472219.1">
    <property type="nucleotide sequence ID" value="NZ_KI391953.1"/>
</dbReference>
<dbReference type="AlphaFoldDB" id="E5XUY7"/>
<evidence type="ECO:0000313" key="5">
    <source>
        <dbReference type="Proteomes" id="UP000004816"/>
    </source>
</evidence>
<dbReference type="Pfam" id="PF16170">
    <property type="entry name" value="DUF4873"/>
    <property type="match status" value="1"/>
</dbReference>
<comment type="caution">
    <text evidence="4">The sequence shown here is derived from an EMBL/GenBank/DDBJ whole genome shotgun (WGS) entry which is preliminary data.</text>
</comment>